<keyword evidence="3" id="KW-1185">Reference proteome</keyword>
<reference evidence="2" key="1">
    <citation type="submission" date="2020-05" db="EMBL/GenBank/DDBJ databases">
        <title>WGS assembly of Panicum virgatum.</title>
        <authorList>
            <person name="Lovell J.T."/>
            <person name="Jenkins J."/>
            <person name="Shu S."/>
            <person name="Juenger T.E."/>
            <person name="Schmutz J."/>
        </authorList>
    </citation>
    <scope>NUCLEOTIDE SEQUENCE</scope>
    <source>
        <strain evidence="2">AP13</strain>
    </source>
</reference>
<feature type="transmembrane region" description="Helical" evidence="1">
    <location>
        <begin position="189"/>
        <end position="210"/>
    </location>
</feature>
<comment type="caution">
    <text evidence="2">The sequence shown here is derived from an EMBL/GenBank/DDBJ whole genome shotgun (WGS) entry which is preliminary data.</text>
</comment>
<protein>
    <submittedName>
        <fullName evidence="2">Uncharacterized protein</fullName>
    </submittedName>
</protein>
<sequence>MAGRFAFQKFASGMSRSTGRLSARASASARAAAPDILVPRASVPRGDRSRAGMAGRFVFQKLASGMSRSTSRLSAHTSASARAAALVIPRASEAGIGTISNGAAVHPGAAVGYAAKAGWPTTTGMPSTVVKKPTFLVSVGGMKRTYSSGAPNKLGLWGAKLAACWRDRGSVWNHPIAKRLGLDDELDRAWIKSMFIIPFIIYCLITMYFVPRPGDYGHGHSGSRGCSGCCQCLAGGSESSNNRRDEA</sequence>
<name>A0A8T0RGH4_PANVG</name>
<proteinExistence type="predicted"/>
<evidence type="ECO:0000313" key="2">
    <source>
        <dbReference type="EMBL" id="KAG2585067.1"/>
    </source>
</evidence>
<dbReference type="Proteomes" id="UP000823388">
    <property type="component" value="Chromosome 6K"/>
</dbReference>
<evidence type="ECO:0000313" key="3">
    <source>
        <dbReference type="Proteomes" id="UP000823388"/>
    </source>
</evidence>
<keyword evidence="1" id="KW-0812">Transmembrane</keyword>
<organism evidence="2 3">
    <name type="scientific">Panicum virgatum</name>
    <name type="common">Blackwell switchgrass</name>
    <dbReference type="NCBI Taxonomy" id="38727"/>
    <lineage>
        <taxon>Eukaryota</taxon>
        <taxon>Viridiplantae</taxon>
        <taxon>Streptophyta</taxon>
        <taxon>Embryophyta</taxon>
        <taxon>Tracheophyta</taxon>
        <taxon>Spermatophyta</taxon>
        <taxon>Magnoliopsida</taxon>
        <taxon>Liliopsida</taxon>
        <taxon>Poales</taxon>
        <taxon>Poaceae</taxon>
        <taxon>PACMAD clade</taxon>
        <taxon>Panicoideae</taxon>
        <taxon>Panicodae</taxon>
        <taxon>Paniceae</taxon>
        <taxon>Panicinae</taxon>
        <taxon>Panicum</taxon>
        <taxon>Panicum sect. Hiantes</taxon>
    </lineage>
</organism>
<evidence type="ECO:0000256" key="1">
    <source>
        <dbReference type="SAM" id="Phobius"/>
    </source>
</evidence>
<accession>A0A8T0RGH4</accession>
<keyword evidence="1" id="KW-0472">Membrane</keyword>
<dbReference type="EMBL" id="CM029047">
    <property type="protein sequence ID" value="KAG2585067.1"/>
    <property type="molecule type" value="Genomic_DNA"/>
</dbReference>
<gene>
    <name evidence="2" type="ORF">PVAP13_6KG357000</name>
</gene>
<keyword evidence="1" id="KW-1133">Transmembrane helix</keyword>
<dbReference type="AlphaFoldDB" id="A0A8T0RGH4"/>